<reference evidence="1 2" key="1">
    <citation type="submission" date="2024-04" db="EMBL/GenBank/DDBJ databases">
        <title>Human intestinal bacterial collection.</title>
        <authorList>
            <person name="Pauvert C."/>
            <person name="Hitch T.C.A."/>
            <person name="Clavel T."/>
        </authorList>
    </citation>
    <scope>NUCLEOTIDE SEQUENCE [LARGE SCALE GENOMIC DNA]</scope>
    <source>
        <strain evidence="1 2">CLA-AA-H145</strain>
    </source>
</reference>
<dbReference type="Proteomes" id="UP001487296">
    <property type="component" value="Unassembled WGS sequence"/>
</dbReference>
<accession>A0ABV1FRU3</accession>
<dbReference type="PANTHER" id="PTHR34986">
    <property type="entry name" value="EVOLVED BETA-GALACTOSIDASE SUBUNIT BETA"/>
    <property type="match status" value="1"/>
</dbReference>
<name>A0ABV1FRU3_9BACT</name>
<dbReference type="Gene3D" id="2.60.120.370">
    <property type="entry name" value="YhcH/YjgK/YiaL"/>
    <property type="match status" value="1"/>
</dbReference>
<dbReference type="InterPro" id="IPR004375">
    <property type="entry name" value="NanQ/TabA/YiaL"/>
</dbReference>
<evidence type="ECO:0000313" key="2">
    <source>
        <dbReference type="Proteomes" id="UP001487296"/>
    </source>
</evidence>
<protein>
    <submittedName>
        <fullName evidence="1">YhcH/YjgK/YiaL family protein</fullName>
    </submittedName>
</protein>
<dbReference type="RefSeq" id="WP_215760184.1">
    <property type="nucleotide sequence ID" value="NZ_JAHKBE010000032.1"/>
</dbReference>
<dbReference type="SUPFAM" id="SSF51197">
    <property type="entry name" value="Clavaminate synthase-like"/>
    <property type="match status" value="1"/>
</dbReference>
<evidence type="ECO:0000313" key="1">
    <source>
        <dbReference type="EMBL" id="MEQ2487146.1"/>
    </source>
</evidence>
<proteinExistence type="predicted"/>
<dbReference type="InterPro" id="IPR037012">
    <property type="entry name" value="NanQ/TabA/YiaL_sf"/>
</dbReference>
<dbReference type="PANTHER" id="PTHR34986:SF1">
    <property type="entry name" value="PROTEIN YIAL"/>
    <property type="match status" value="1"/>
</dbReference>
<dbReference type="EMBL" id="JBBNFP010000033">
    <property type="protein sequence ID" value="MEQ2487146.1"/>
    <property type="molecule type" value="Genomic_DNA"/>
</dbReference>
<dbReference type="NCBIfam" id="TIGR00022">
    <property type="entry name" value="YhcH/YjgK/YiaL family protein"/>
    <property type="match status" value="1"/>
</dbReference>
<dbReference type="Pfam" id="PF04074">
    <property type="entry name" value="DUF386"/>
    <property type="match status" value="1"/>
</dbReference>
<organism evidence="1 2">
    <name type="scientific">Hallella faecis</name>
    <dbReference type="NCBI Taxonomy" id="2841596"/>
    <lineage>
        <taxon>Bacteria</taxon>
        <taxon>Pseudomonadati</taxon>
        <taxon>Bacteroidota</taxon>
        <taxon>Bacteroidia</taxon>
        <taxon>Bacteroidales</taxon>
        <taxon>Prevotellaceae</taxon>
        <taxon>Hallella</taxon>
    </lineage>
</organism>
<sequence length="148" mass="16836">MIIDTLDNLARYESLYPLIAEVVAFMKNHDLESLEAGMHPIKGEVAYVNIQMAKGKTENEAAIEYHRKMIDIQLPLETDERYGYTPLADLPEAHFDEKNDFALLPGVRPQTIFNVKKGQFVLFTPQDGHAPCIADKEQFKKAIFKIKA</sequence>
<keyword evidence="2" id="KW-1185">Reference proteome</keyword>
<gene>
    <name evidence="1" type="ORF">AAAT34_08785</name>
</gene>
<comment type="caution">
    <text evidence="1">The sequence shown here is derived from an EMBL/GenBank/DDBJ whole genome shotgun (WGS) entry which is preliminary data.</text>
</comment>